<dbReference type="EMBL" id="VJYK02000306">
    <property type="protein sequence ID" value="MQS04535.1"/>
    <property type="molecule type" value="Genomic_DNA"/>
</dbReference>
<dbReference type="RefSeq" id="WP_143650542.1">
    <property type="nucleotide sequence ID" value="NZ_JABJXA010000003.1"/>
</dbReference>
<reference evidence="1 2" key="1">
    <citation type="submission" date="2019-10" db="EMBL/GenBank/DDBJ databases">
        <title>Streptomyces sp. nov., a novel actinobacterium isolated from alkaline environment.</title>
        <authorList>
            <person name="Golinska P."/>
        </authorList>
    </citation>
    <scope>NUCLEOTIDE SEQUENCE [LARGE SCALE GENOMIC DNA]</scope>
    <source>
        <strain evidence="1 2">OF1</strain>
    </source>
</reference>
<comment type="caution">
    <text evidence="1">The sequence shown here is derived from an EMBL/GenBank/DDBJ whole genome shotgun (WGS) entry which is preliminary data.</text>
</comment>
<sequence>MTSALAHDDDPYILPMPTPDSPAVLPQWINPGNTHPNSRYRDPVWSLAPLIDNPGATLISIHWKNCPAPLRDEMKLVVWSLINGERRPTFLRTKGLTARSRGAATTMLQKYCEWFRLARWLHQRGITRLADCTQDQWRTYASERRDEGISRVHAEMVLGYFTDLWVYDQLSARPTGISCPPWETEGIDDYLPAADGTDRAENSTEPLDPQVLGPLLIWALRFVDNFSEDILAAWAEQRRLVDVAANNTATSASRAALKDYLLPLVNTGAPIPAAHAKGRLYLARDYVAAHTGATRTQIERLVKLHNLQDLVLERPAPCPLNVPVTGEIEGRPWREHIAFGEATTLMQHLGTAAAIVIVYLTGMRPQEVQALRSGCCPDPEPATDGTTGRHLIRSHHFKNVLDDNGNHASAGEVRDVPWVAITPVVRAIRVLERMVPEGELLLSAAHHDVHRPGGKQTQGSIRRTSLNRRIESFVAWVNREAEDQGLPDQAIPEDPYGAIGMSRFRRTLAWHVARRPGGLIALAIQYGHMRTVLDTRTSSGYASRSRRGLHSVLDVETALAAADTAARLRDRTAAGEKISGPAARRAVTVAGQAPRFEGRLVPKTFAKKATAFLARDGVVLYDNPDAFLICAFKHDNALCEPDPGANAPRQYACKPGCGNTVRTDTHARQLRQRADEIDQFAQHAPGPIARKLQANAARLRETAATHDTTAQTIEALT</sequence>
<proteinExistence type="predicted"/>
<gene>
    <name evidence="1" type="ORF">FNX44_022200</name>
</gene>
<dbReference type="AlphaFoldDB" id="A0A5P0YW68"/>
<protein>
    <submittedName>
        <fullName evidence="1">Integrase</fullName>
    </submittedName>
</protein>
<name>A0A5P0YW68_9ACTN</name>
<evidence type="ECO:0000313" key="1">
    <source>
        <dbReference type="EMBL" id="MQS04535.1"/>
    </source>
</evidence>
<organism evidence="1 2">
    <name type="scientific">Streptomyces alkaliterrae</name>
    <dbReference type="NCBI Taxonomy" id="2213162"/>
    <lineage>
        <taxon>Bacteria</taxon>
        <taxon>Bacillati</taxon>
        <taxon>Actinomycetota</taxon>
        <taxon>Actinomycetes</taxon>
        <taxon>Kitasatosporales</taxon>
        <taxon>Streptomycetaceae</taxon>
        <taxon>Streptomyces</taxon>
    </lineage>
</organism>
<dbReference type="Proteomes" id="UP000320857">
    <property type="component" value="Unassembled WGS sequence"/>
</dbReference>
<keyword evidence="2" id="KW-1185">Reference proteome</keyword>
<accession>A0A5P0YW68</accession>
<evidence type="ECO:0000313" key="2">
    <source>
        <dbReference type="Proteomes" id="UP000320857"/>
    </source>
</evidence>